<dbReference type="VEuPathDB" id="CryptoDB:Cvel_18217"/>
<gene>
    <name evidence="1" type="ORF">Cvel_18217</name>
</gene>
<organism evidence="1">
    <name type="scientific">Chromera velia CCMP2878</name>
    <dbReference type="NCBI Taxonomy" id="1169474"/>
    <lineage>
        <taxon>Eukaryota</taxon>
        <taxon>Sar</taxon>
        <taxon>Alveolata</taxon>
        <taxon>Colpodellida</taxon>
        <taxon>Chromeraceae</taxon>
        <taxon>Chromera</taxon>
    </lineage>
</organism>
<dbReference type="PhylomeDB" id="A0A0G4FQ49"/>
<dbReference type="EMBL" id="CDMZ01000546">
    <property type="protein sequence ID" value="CEM16563.1"/>
    <property type="molecule type" value="Genomic_DNA"/>
</dbReference>
<name>A0A0G4FQ49_9ALVE</name>
<protein>
    <submittedName>
        <fullName evidence="1">Uncharacterized protein</fullName>
    </submittedName>
</protein>
<accession>A0A0G4FQ49</accession>
<reference evidence="1" key="1">
    <citation type="submission" date="2014-11" db="EMBL/GenBank/DDBJ databases">
        <authorList>
            <person name="Otto D Thomas"/>
            <person name="Naeem Raeece"/>
        </authorList>
    </citation>
    <scope>NUCLEOTIDE SEQUENCE</scope>
</reference>
<dbReference type="AlphaFoldDB" id="A0A0G4FQ49"/>
<evidence type="ECO:0000313" key="1">
    <source>
        <dbReference type="EMBL" id="CEM16563.1"/>
    </source>
</evidence>
<proteinExistence type="predicted"/>
<sequence>MKFLPVAFGAIAAEAALDKFDFGGLGKLGKFNFSSNGLLDGDKFAFDGLDLFGKADKGKAKKDICFSECEITLDTITWSGEMMTSEVAEGNNVISAFHSLENCGGDVEGTFTNSTEDEAFITEFTTDEPRPTTIFTNDGGAVFSSFLNETLEPFLAVGAWAVSTEGTLLGVTSGPSGDDELPNQLEFYLDGCPDLDAITVTQFCILSDPIESSLFPITQVEVTGANAPDTNLTVTPVTPTEEAEMKSKGFKYDAANKGQMAKAVFQFDQLDLFSPPDSEFCGDLGTPFLGTLTTVNGCCGGAAVFKNTFVLESEDRRRR</sequence>